<dbReference type="InterPro" id="IPR003594">
    <property type="entry name" value="HATPase_dom"/>
</dbReference>
<feature type="transmembrane region" description="Helical" evidence="9">
    <location>
        <begin position="293"/>
        <end position="316"/>
    </location>
</feature>
<keyword evidence="7" id="KW-0067">ATP-binding</keyword>
<evidence type="ECO:0000313" key="11">
    <source>
        <dbReference type="EMBL" id="KKC35921.1"/>
    </source>
</evidence>
<dbReference type="PANTHER" id="PTHR41523">
    <property type="entry name" value="TWO-COMPONENT SYSTEM SENSOR PROTEIN"/>
    <property type="match status" value="1"/>
</dbReference>
<accession>A0A0F5Q5K0</accession>
<feature type="transmembrane region" description="Helical" evidence="9">
    <location>
        <begin position="31"/>
        <end position="52"/>
    </location>
</feature>
<comment type="caution">
    <text evidence="11">The sequence shown here is derived from an EMBL/GenBank/DDBJ whole genome shotgun (WGS) entry which is preliminary data.</text>
</comment>
<evidence type="ECO:0000256" key="9">
    <source>
        <dbReference type="SAM" id="Phobius"/>
    </source>
</evidence>
<evidence type="ECO:0000256" key="4">
    <source>
        <dbReference type="ARBA" id="ARBA00022679"/>
    </source>
</evidence>
<evidence type="ECO:0000256" key="3">
    <source>
        <dbReference type="ARBA" id="ARBA00022553"/>
    </source>
</evidence>
<keyword evidence="9" id="KW-0812">Transmembrane</keyword>
<evidence type="ECO:0000256" key="7">
    <source>
        <dbReference type="ARBA" id="ARBA00022840"/>
    </source>
</evidence>
<dbReference type="Gene3D" id="3.30.565.10">
    <property type="entry name" value="Histidine kinase-like ATPase, C-terminal domain"/>
    <property type="match status" value="1"/>
</dbReference>
<evidence type="ECO:0000256" key="8">
    <source>
        <dbReference type="SAM" id="MobiDB-lite"/>
    </source>
</evidence>
<dbReference type="Gene3D" id="3.30.450.20">
    <property type="entry name" value="PAS domain"/>
    <property type="match status" value="2"/>
</dbReference>
<dbReference type="OrthoDB" id="9767435at2"/>
<dbReference type="CDD" id="cd12915">
    <property type="entry name" value="PDC2_DGC_like"/>
    <property type="match status" value="1"/>
</dbReference>
<dbReference type="SUPFAM" id="SSF55874">
    <property type="entry name" value="ATPase domain of HSP90 chaperone/DNA topoisomerase II/histidine kinase"/>
    <property type="match status" value="1"/>
</dbReference>
<dbReference type="PANTHER" id="PTHR41523:SF8">
    <property type="entry name" value="ETHYLENE RESPONSE SENSOR PROTEIN"/>
    <property type="match status" value="1"/>
</dbReference>
<proteinExistence type="predicted"/>
<keyword evidence="12" id="KW-1185">Reference proteome</keyword>
<keyword evidence="5" id="KW-0547">Nucleotide-binding</keyword>
<feature type="region of interest" description="Disordered" evidence="8">
    <location>
        <begin position="1"/>
        <end position="27"/>
    </location>
</feature>
<dbReference type="CDD" id="cd12914">
    <property type="entry name" value="PDC1_DGC_like"/>
    <property type="match status" value="1"/>
</dbReference>
<keyword evidence="6" id="KW-0418">Kinase</keyword>
<dbReference type="PATRIC" id="fig|1293439.3.peg.3106"/>
<evidence type="ECO:0000259" key="10">
    <source>
        <dbReference type="SMART" id="SM00387"/>
    </source>
</evidence>
<feature type="domain" description="Histidine kinase/HSP90-like ATPase" evidence="10">
    <location>
        <begin position="432"/>
        <end position="527"/>
    </location>
</feature>
<evidence type="ECO:0000313" key="12">
    <source>
        <dbReference type="Proteomes" id="UP000033411"/>
    </source>
</evidence>
<dbReference type="AlphaFoldDB" id="A0A0F5Q5K0"/>
<dbReference type="Pfam" id="PF02518">
    <property type="entry name" value="HATPase_c"/>
    <property type="match status" value="1"/>
</dbReference>
<evidence type="ECO:0000256" key="1">
    <source>
        <dbReference type="ARBA" id="ARBA00000085"/>
    </source>
</evidence>
<dbReference type="InterPro" id="IPR036890">
    <property type="entry name" value="HATPase_C_sf"/>
</dbReference>
<dbReference type="SMART" id="SM00387">
    <property type="entry name" value="HATPase_c"/>
    <property type="match status" value="1"/>
</dbReference>
<name>A0A0F5Q5K0_9HYPH</name>
<dbReference type="Pfam" id="PF07568">
    <property type="entry name" value="HisKA_2"/>
    <property type="match status" value="1"/>
</dbReference>
<keyword evidence="3" id="KW-0597">Phosphoprotein</keyword>
<dbReference type="GO" id="GO:0005524">
    <property type="term" value="F:ATP binding"/>
    <property type="evidence" value="ECO:0007669"/>
    <property type="project" value="UniProtKB-KW"/>
</dbReference>
<dbReference type="InterPro" id="IPR011495">
    <property type="entry name" value="Sig_transdc_His_kin_sub2_dim/P"/>
</dbReference>
<evidence type="ECO:0000256" key="6">
    <source>
        <dbReference type="ARBA" id="ARBA00022777"/>
    </source>
</evidence>
<evidence type="ECO:0000256" key="5">
    <source>
        <dbReference type="ARBA" id="ARBA00022741"/>
    </source>
</evidence>
<keyword evidence="9" id="KW-1133">Transmembrane helix</keyword>
<comment type="catalytic activity">
    <reaction evidence="1">
        <text>ATP + protein L-histidine = ADP + protein N-phospho-L-histidine.</text>
        <dbReference type="EC" id="2.7.13.3"/>
    </reaction>
</comment>
<feature type="compositionally biased region" description="Polar residues" evidence="8">
    <location>
        <begin position="7"/>
        <end position="27"/>
    </location>
</feature>
<protein>
    <recommendedName>
        <fullName evidence="2">histidine kinase</fullName>
        <ecNumber evidence="2">2.7.13.3</ecNumber>
    </recommendedName>
</protein>
<dbReference type="EC" id="2.7.13.3" evidence="2"/>
<keyword evidence="4" id="KW-0808">Transferase</keyword>
<dbReference type="STRING" id="1293439.WH87_15260"/>
<reference evidence="11 12" key="1">
    <citation type="submission" date="2015-03" db="EMBL/GenBank/DDBJ databases">
        <authorList>
            <person name="Lepp D."/>
            <person name="Hassan Y.I."/>
            <person name="Li X.-Z."/>
            <person name="Zhou T."/>
        </authorList>
    </citation>
    <scope>NUCLEOTIDE SEQUENCE [LARGE SCALE GENOMIC DNA]</scope>
    <source>
        <strain evidence="11 12">E84</strain>
    </source>
</reference>
<evidence type="ECO:0000256" key="2">
    <source>
        <dbReference type="ARBA" id="ARBA00012438"/>
    </source>
</evidence>
<sequence length="528" mass="56819">MKEADVVTTSNTGGQPDATPSPTGTRSNSHVATVIAVAMIVVTFGLALTQFISDYRSVTSEGEDRARAYALSMATDVRWYLDVARQVLKRVERQSSELQAAGNTGVVLGDVIDDLPDGVAIVLYDASGVSQQFLAVDADVVDISDRSYFQELKGGADWVVSHLIADRVTGQMTFAVGQALRRGDQFVGAAVAYAPMQVFNKTWLSVGGKDSNAYLVHEDGWLSARLPEVPTAVYDTPLPEDFVAIYFSAETGAYSAGKSPIDGVQRAIGFARVDGAPLVAAIGISTDDMLNSYWAKVLFTLAVLLPISGLLGYAALRNSRLIRRHEQVSADLATSLQRNEILFLEIHHRVKNNLQSVLSLVRLHAKSADPVAEIQPRIQGMVAVHEHIYRTDSYVDVSAPDYINSIAQQIVDASSENVTLQTNIAAVTIPNRSVMPLGQLITEAVINALKYGFPDGRPGAITILLTLDDDRNALLVIHDNGNPLPPTPGTGMGSRLMKAFAAQLNGTVDMVSSDDGVTVEVRFPLPEE</sequence>
<dbReference type="Proteomes" id="UP000033411">
    <property type="component" value="Unassembled WGS sequence"/>
</dbReference>
<dbReference type="GO" id="GO:0004673">
    <property type="term" value="F:protein histidine kinase activity"/>
    <property type="evidence" value="ECO:0007669"/>
    <property type="project" value="UniProtKB-EC"/>
</dbReference>
<organism evidence="11 12">
    <name type="scientific">Devosia epidermidihirudinis</name>
    <dbReference type="NCBI Taxonomy" id="1293439"/>
    <lineage>
        <taxon>Bacteria</taxon>
        <taxon>Pseudomonadati</taxon>
        <taxon>Pseudomonadota</taxon>
        <taxon>Alphaproteobacteria</taxon>
        <taxon>Hyphomicrobiales</taxon>
        <taxon>Devosiaceae</taxon>
        <taxon>Devosia</taxon>
    </lineage>
</organism>
<keyword evidence="9" id="KW-0472">Membrane</keyword>
<dbReference type="EMBL" id="LANJ01000044">
    <property type="protein sequence ID" value="KKC35921.1"/>
    <property type="molecule type" value="Genomic_DNA"/>
</dbReference>
<gene>
    <name evidence="11" type="ORF">WH87_15260</name>
</gene>